<dbReference type="PRINTS" id="PR01438">
    <property type="entry name" value="UNVRSLSTRESS"/>
</dbReference>
<sequence length="306" mass="31934">MSDLDKLRTERESHQAHAVRGSGTRYSEAVDRYLGVAAYRSHEPARPVATAVPRGALARTGLVLVGVDDTAASYTALDHAAIEAELRGWDLRMMHVQRAGGLRSPPREAGARLLERLTERVHACSPSVTVTSRLTAGSAAPLLLVEAKKANLVVVGHRHGAAGSVFGVSVSDRIAAGHNGVVMVVRIPGWPPGPGFGARPIVVGVDGEDSPAVGFAHAEAKLRGSDLVLLHAGRAPRSERADTVGGVRMQRRFVADDPVTALIEASSRAAALVLGRHGPGGIPSGLLGSVSRSVVQHAHCPVFLVG</sequence>
<dbReference type="InterPro" id="IPR006015">
    <property type="entry name" value="Universal_stress_UspA"/>
</dbReference>
<dbReference type="EMBL" id="JBHTBJ010000025">
    <property type="protein sequence ID" value="MFC7277710.1"/>
    <property type="molecule type" value="Genomic_DNA"/>
</dbReference>
<comment type="similarity">
    <text evidence="1">Belongs to the universal stress protein A family.</text>
</comment>
<dbReference type="PANTHER" id="PTHR46268:SF6">
    <property type="entry name" value="UNIVERSAL STRESS PROTEIN UP12"/>
    <property type="match status" value="1"/>
</dbReference>
<dbReference type="InterPro" id="IPR014729">
    <property type="entry name" value="Rossmann-like_a/b/a_fold"/>
</dbReference>
<evidence type="ECO:0000256" key="2">
    <source>
        <dbReference type="SAM" id="MobiDB-lite"/>
    </source>
</evidence>
<feature type="compositionally biased region" description="Basic and acidic residues" evidence="2">
    <location>
        <begin position="1"/>
        <end position="15"/>
    </location>
</feature>
<protein>
    <submittedName>
        <fullName evidence="4">Universal stress protein</fullName>
    </submittedName>
</protein>
<feature type="domain" description="UspA" evidence="3">
    <location>
        <begin position="63"/>
        <end position="186"/>
    </location>
</feature>
<dbReference type="SUPFAM" id="SSF52402">
    <property type="entry name" value="Adenine nucleotide alpha hydrolases-like"/>
    <property type="match status" value="2"/>
</dbReference>
<dbReference type="InterPro" id="IPR006016">
    <property type="entry name" value="UspA"/>
</dbReference>
<feature type="domain" description="UspA" evidence="3">
    <location>
        <begin position="243"/>
        <end position="305"/>
    </location>
</feature>
<dbReference type="Pfam" id="PF00582">
    <property type="entry name" value="Usp"/>
    <property type="match status" value="2"/>
</dbReference>
<dbReference type="PANTHER" id="PTHR46268">
    <property type="entry name" value="STRESS RESPONSE PROTEIN NHAX"/>
    <property type="match status" value="1"/>
</dbReference>
<evidence type="ECO:0000313" key="4">
    <source>
        <dbReference type="EMBL" id="MFC7277710.1"/>
    </source>
</evidence>
<dbReference type="Gene3D" id="3.40.50.620">
    <property type="entry name" value="HUPs"/>
    <property type="match status" value="3"/>
</dbReference>
<dbReference type="RefSeq" id="WP_378973651.1">
    <property type="nucleotide sequence ID" value="NZ_JBHTBJ010000025.1"/>
</dbReference>
<dbReference type="Proteomes" id="UP001596548">
    <property type="component" value="Unassembled WGS sequence"/>
</dbReference>
<accession>A0ABW2HYU7</accession>
<feature type="region of interest" description="Disordered" evidence="2">
    <location>
        <begin position="1"/>
        <end position="23"/>
    </location>
</feature>
<organism evidence="4 5">
    <name type="scientific">Paractinoplanes rhizophilus</name>
    <dbReference type="NCBI Taxonomy" id="1416877"/>
    <lineage>
        <taxon>Bacteria</taxon>
        <taxon>Bacillati</taxon>
        <taxon>Actinomycetota</taxon>
        <taxon>Actinomycetes</taxon>
        <taxon>Micromonosporales</taxon>
        <taxon>Micromonosporaceae</taxon>
        <taxon>Paractinoplanes</taxon>
    </lineage>
</organism>
<name>A0ABW2HYU7_9ACTN</name>
<evidence type="ECO:0000313" key="5">
    <source>
        <dbReference type="Proteomes" id="UP001596548"/>
    </source>
</evidence>
<evidence type="ECO:0000256" key="1">
    <source>
        <dbReference type="ARBA" id="ARBA00008791"/>
    </source>
</evidence>
<proteinExistence type="inferred from homology"/>
<gene>
    <name evidence="4" type="ORF">ACFQS1_27295</name>
</gene>
<keyword evidence="5" id="KW-1185">Reference proteome</keyword>
<reference evidence="5" key="1">
    <citation type="journal article" date="2019" name="Int. J. Syst. Evol. Microbiol.">
        <title>The Global Catalogue of Microorganisms (GCM) 10K type strain sequencing project: providing services to taxonomists for standard genome sequencing and annotation.</title>
        <authorList>
            <consortium name="The Broad Institute Genomics Platform"/>
            <consortium name="The Broad Institute Genome Sequencing Center for Infectious Disease"/>
            <person name="Wu L."/>
            <person name="Ma J."/>
        </authorList>
    </citation>
    <scope>NUCLEOTIDE SEQUENCE [LARGE SCALE GENOMIC DNA]</scope>
    <source>
        <strain evidence="5">XZYJT-10</strain>
    </source>
</reference>
<comment type="caution">
    <text evidence="4">The sequence shown here is derived from an EMBL/GenBank/DDBJ whole genome shotgun (WGS) entry which is preliminary data.</text>
</comment>
<evidence type="ECO:0000259" key="3">
    <source>
        <dbReference type="Pfam" id="PF00582"/>
    </source>
</evidence>